<proteinExistence type="predicted"/>
<feature type="compositionally biased region" description="Low complexity" evidence="2">
    <location>
        <begin position="448"/>
        <end position="469"/>
    </location>
</feature>
<evidence type="ECO:0000313" key="5">
    <source>
        <dbReference type="Proteomes" id="UP000265916"/>
    </source>
</evidence>
<dbReference type="SUPFAM" id="SSF51126">
    <property type="entry name" value="Pectin lyase-like"/>
    <property type="match status" value="1"/>
</dbReference>
<protein>
    <recommendedName>
        <fullName evidence="3">Filamentous haemagglutinin FhaB/tRNA nuclease CdiA-like TPS domain-containing protein</fullName>
    </recommendedName>
</protein>
<keyword evidence="5" id="KW-1185">Reference proteome</keyword>
<sequence>MKRFEIISCRYVDKDTNWKSRFDISYHLSQLPAILDEQNVAQRAQSKTAKSFLHCAMLAGSIALSTIAPPLASASEGNILGFKAVAGKVTQIDELNYVINTPRAVAEFSQFNLLRGNTVSFTFDSEQGVLLNRILGITASDMIGTIKTNGLVIFVNPNGFNFSKSMPDGYNSGNVVFSTYDLNVEKLFKSAEYVIKIDDKEKIITIQRNGWLQVNANGKLQSLTTAKNTRGETYIKDDLSVNPSSYNEKQISLDPYASYIDWSSSDESVANPETPVETPDTTTEDPKVEDTTASENTASENTDSQNTDTEDSNKNNTGSTDTNTEVQNPEQTVETPAETESETKTEVKENPEEEIETPAQDTPVTEVGDKDTKENETPEATTPKEESQSVENPSQEETVTPPDTSSETKENTETEIKTEQPKPEVKDPTPVEETKQENQEPEVKTPSTPTEENQPVVTPEETTTVTPPVKTEEPKQETATPPVTTPDSSKPVVTKPANNPGNTTIPIVAKPDQSKRPLKIKDNVLYLKAENEIKLADQTNDYVSYSVKAGSSDVPVATVKTYVNGVENTDKDVSFVDLVAAVNSNVNDVASYENSGNVYVGNEAYLTKTQTEIKAEENRKKELARKQEEQRKKAVAKKCQSSKEQLGEEVANSITRYTSSLQAVVNVQPTEQVPDMIYQLRNKARKKASELQRGADSDTSDQSSLNFDFSNGKDPVVSQHYYDPTFTANAPLHLIDSYGRNFAISITYTNPVIVGNTGSNYIVSLPTTTYKVE</sequence>
<dbReference type="Proteomes" id="UP000265916">
    <property type="component" value="Unassembled WGS sequence"/>
</dbReference>
<feature type="compositionally biased region" description="Polar residues" evidence="2">
    <location>
        <begin position="293"/>
        <end position="307"/>
    </location>
</feature>
<feature type="compositionally biased region" description="Basic and acidic residues" evidence="2">
    <location>
        <begin position="406"/>
        <end position="443"/>
    </location>
</feature>
<comment type="caution">
    <text evidence="4">The sequence shown here is derived from an EMBL/GenBank/DDBJ whole genome shotgun (WGS) entry which is preliminary data.</text>
</comment>
<feature type="compositionally biased region" description="Basic and acidic residues" evidence="2">
    <location>
        <begin position="367"/>
        <end position="387"/>
    </location>
</feature>
<feature type="compositionally biased region" description="Basic and acidic residues" evidence="2">
    <location>
        <begin position="341"/>
        <end position="350"/>
    </location>
</feature>
<reference evidence="4 5" key="1">
    <citation type="submission" date="2017-08" db="EMBL/GenBank/DDBJ databases">
        <title>Reclassification of Bisgaard taxon 37 and 44.</title>
        <authorList>
            <person name="Christensen H."/>
        </authorList>
    </citation>
    <scope>NUCLEOTIDE SEQUENCE [LARGE SCALE GENOMIC DNA]</scope>
    <source>
        <strain evidence="4 5">111</strain>
    </source>
</reference>
<feature type="compositionally biased region" description="Polar residues" evidence="2">
    <location>
        <begin position="389"/>
        <end position="403"/>
    </location>
</feature>
<dbReference type="Gene3D" id="2.160.20.10">
    <property type="entry name" value="Single-stranded right-handed beta-helix, Pectin lyase-like"/>
    <property type="match status" value="1"/>
</dbReference>
<evidence type="ECO:0000313" key="4">
    <source>
        <dbReference type="EMBL" id="RIY37940.1"/>
    </source>
</evidence>
<dbReference type="NCBIfam" id="TIGR01901">
    <property type="entry name" value="adhes_NPXG"/>
    <property type="match status" value="1"/>
</dbReference>
<keyword evidence="1" id="KW-0175">Coiled coil</keyword>
<name>A0A3A1YLS8_9GAMM</name>
<dbReference type="Pfam" id="PF05860">
    <property type="entry name" value="TPS"/>
    <property type="match status" value="1"/>
</dbReference>
<accession>A0A3A1YLS8</accession>
<feature type="compositionally biased region" description="Polar residues" evidence="2">
    <location>
        <begin position="477"/>
        <end position="488"/>
    </location>
</feature>
<dbReference type="EMBL" id="NRJG01000072">
    <property type="protein sequence ID" value="RIY37940.1"/>
    <property type="molecule type" value="Genomic_DNA"/>
</dbReference>
<dbReference type="AlphaFoldDB" id="A0A3A1YLS8"/>
<feature type="coiled-coil region" evidence="1">
    <location>
        <begin position="606"/>
        <end position="645"/>
    </location>
</feature>
<gene>
    <name evidence="4" type="ORF">CKF58_04440</name>
</gene>
<feature type="compositionally biased region" description="Polar residues" evidence="2">
    <location>
        <begin position="496"/>
        <end position="505"/>
    </location>
</feature>
<organism evidence="4 5">
    <name type="scientific">Psittacicella hinzii</name>
    <dbReference type="NCBI Taxonomy" id="2028575"/>
    <lineage>
        <taxon>Bacteria</taxon>
        <taxon>Pseudomonadati</taxon>
        <taxon>Pseudomonadota</taxon>
        <taxon>Gammaproteobacteria</taxon>
        <taxon>Pasteurellales</taxon>
        <taxon>Psittacicellaceae</taxon>
        <taxon>Psittacicella</taxon>
    </lineage>
</organism>
<evidence type="ECO:0000259" key="3">
    <source>
        <dbReference type="Pfam" id="PF05860"/>
    </source>
</evidence>
<feature type="region of interest" description="Disordered" evidence="2">
    <location>
        <begin position="264"/>
        <end position="509"/>
    </location>
</feature>
<dbReference type="InterPro" id="IPR011050">
    <property type="entry name" value="Pectin_lyase_fold/virulence"/>
</dbReference>
<evidence type="ECO:0000256" key="2">
    <source>
        <dbReference type="SAM" id="MobiDB-lite"/>
    </source>
</evidence>
<dbReference type="InterPro" id="IPR012334">
    <property type="entry name" value="Pectin_lyas_fold"/>
</dbReference>
<feature type="domain" description="Filamentous haemagglutinin FhaB/tRNA nuclease CdiA-like TPS" evidence="3">
    <location>
        <begin position="102"/>
        <end position="246"/>
    </location>
</feature>
<dbReference type="OrthoDB" id="218680at2"/>
<feature type="compositionally biased region" description="Low complexity" evidence="2">
    <location>
        <begin position="272"/>
        <end position="281"/>
    </location>
</feature>
<evidence type="ECO:0000256" key="1">
    <source>
        <dbReference type="SAM" id="Coils"/>
    </source>
</evidence>
<dbReference type="InterPro" id="IPR008638">
    <property type="entry name" value="FhaB/CdiA-like_TPS"/>
</dbReference>
<feature type="compositionally biased region" description="Polar residues" evidence="2">
    <location>
        <begin position="314"/>
        <end position="334"/>
    </location>
</feature>
<dbReference type="RefSeq" id="WP_119531385.1">
    <property type="nucleotide sequence ID" value="NZ_JBHSSP010000010.1"/>
</dbReference>